<gene>
    <name evidence="1" type="ORF">TTHERM_000370959</name>
</gene>
<name>W7XLB9_TETTS</name>
<accession>W7XLB9</accession>
<sequence length="127" mass="14527">MSNSVIYLGYRCQGVDVYKTTIPDNCAEPNNIDKIINNPSAAFQVKLQTSQYNMPPSKWKQTLEITILTYQEITLNVTNQQAIIKQGSIFKYDSTFSSPIQHSFEVMTERLLSKIRININHASYFIA</sequence>
<dbReference type="RefSeq" id="XP_012651457.1">
    <property type="nucleotide sequence ID" value="XM_012796003.1"/>
</dbReference>
<evidence type="ECO:0000313" key="1">
    <source>
        <dbReference type="EMBL" id="EWS76019.1"/>
    </source>
</evidence>
<dbReference type="GeneID" id="24438635"/>
<protein>
    <submittedName>
        <fullName evidence="1">Uncharacterized protein</fullName>
    </submittedName>
</protein>
<proteinExistence type="predicted"/>
<dbReference type="EMBL" id="GG662821">
    <property type="protein sequence ID" value="EWS76019.1"/>
    <property type="molecule type" value="Genomic_DNA"/>
</dbReference>
<reference evidence="2" key="1">
    <citation type="journal article" date="2006" name="PLoS Biol.">
        <title>Macronuclear genome sequence of the ciliate Tetrahymena thermophila, a model eukaryote.</title>
        <authorList>
            <person name="Eisen J.A."/>
            <person name="Coyne R.S."/>
            <person name="Wu M."/>
            <person name="Wu D."/>
            <person name="Thiagarajan M."/>
            <person name="Wortman J.R."/>
            <person name="Badger J.H."/>
            <person name="Ren Q."/>
            <person name="Amedeo P."/>
            <person name="Jones K.M."/>
            <person name="Tallon L.J."/>
            <person name="Delcher A.L."/>
            <person name="Salzberg S.L."/>
            <person name="Silva J.C."/>
            <person name="Haas B.J."/>
            <person name="Majoros W.H."/>
            <person name="Farzad M."/>
            <person name="Carlton J.M."/>
            <person name="Smith R.K. Jr."/>
            <person name="Garg J."/>
            <person name="Pearlman R.E."/>
            <person name="Karrer K.M."/>
            <person name="Sun L."/>
            <person name="Manning G."/>
            <person name="Elde N.C."/>
            <person name="Turkewitz A.P."/>
            <person name="Asai D.J."/>
            <person name="Wilkes D.E."/>
            <person name="Wang Y."/>
            <person name="Cai H."/>
            <person name="Collins K."/>
            <person name="Stewart B.A."/>
            <person name="Lee S.R."/>
            <person name="Wilamowska K."/>
            <person name="Weinberg Z."/>
            <person name="Ruzzo W.L."/>
            <person name="Wloga D."/>
            <person name="Gaertig J."/>
            <person name="Frankel J."/>
            <person name="Tsao C.-C."/>
            <person name="Gorovsky M.A."/>
            <person name="Keeling P.J."/>
            <person name="Waller R.F."/>
            <person name="Patron N.J."/>
            <person name="Cherry J.M."/>
            <person name="Stover N.A."/>
            <person name="Krieger C.J."/>
            <person name="del Toro C."/>
            <person name="Ryder H.F."/>
            <person name="Williamson S.C."/>
            <person name="Barbeau R.A."/>
            <person name="Hamilton E.P."/>
            <person name="Orias E."/>
        </authorList>
    </citation>
    <scope>NUCLEOTIDE SEQUENCE [LARGE SCALE GENOMIC DNA]</scope>
    <source>
        <strain evidence="2">SB210</strain>
    </source>
</reference>
<dbReference type="AlphaFoldDB" id="W7XLB9"/>
<dbReference type="Proteomes" id="UP000009168">
    <property type="component" value="Unassembled WGS sequence"/>
</dbReference>
<organism evidence="1 2">
    <name type="scientific">Tetrahymena thermophila (strain SB210)</name>
    <dbReference type="NCBI Taxonomy" id="312017"/>
    <lineage>
        <taxon>Eukaryota</taxon>
        <taxon>Sar</taxon>
        <taxon>Alveolata</taxon>
        <taxon>Ciliophora</taxon>
        <taxon>Intramacronucleata</taxon>
        <taxon>Oligohymenophorea</taxon>
        <taxon>Hymenostomatida</taxon>
        <taxon>Tetrahymenina</taxon>
        <taxon>Tetrahymenidae</taxon>
        <taxon>Tetrahymena</taxon>
    </lineage>
</organism>
<evidence type="ECO:0000313" key="2">
    <source>
        <dbReference type="Proteomes" id="UP000009168"/>
    </source>
</evidence>
<dbReference type="InParanoid" id="W7XLB9"/>
<dbReference type="KEGG" id="tet:TTHERM_000370959"/>
<keyword evidence="2" id="KW-1185">Reference proteome</keyword>